<name>A0A841BL22_9ACTN</name>
<dbReference type="Proteomes" id="UP000587527">
    <property type="component" value="Unassembled WGS sequence"/>
</dbReference>
<proteinExistence type="predicted"/>
<dbReference type="Pfam" id="PF13374">
    <property type="entry name" value="TPR_10"/>
    <property type="match status" value="1"/>
</dbReference>
<keyword evidence="3" id="KW-1185">Reference proteome</keyword>
<dbReference type="Pfam" id="PF12770">
    <property type="entry name" value="CHAT"/>
    <property type="match status" value="1"/>
</dbReference>
<dbReference type="InterPro" id="IPR024983">
    <property type="entry name" value="CHAT_dom"/>
</dbReference>
<dbReference type="Gene3D" id="1.25.40.10">
    <property type="entry name" value="Tetratricopeptide repeat domain"/>
    <property type="match status" value="3"/>
</dbReference>
<gene>
    <name evidence="2" type="ORF">F4553_000821</name>
</gene>
<evidence type="ECO:0000313" key="2">
    <source>
        <dbReference type="EMBL" id="MBB5867442.1"/>
    </source>
</evidence>
<dbReference type="InterPro" id="IPR011990">
    <property type="entry name" value="TPR-like_helical_dom_sf"/>
</dbReference>
<accession>A0A841BL22</accession>
<reference evidence="2 3" key="1">
    <citation type="submission" date="2020-08" db="EMBL/GenBank/DDBJ databases">
        <title>Sequencing the genomes of 1000 actinobacteria strains.</title>
        <authorList>
            <person name="Klenk H.-P."/>
        </authorList>
    </citation>
    <scope>NUCLEOTIDE SEQUENCE [LARGE SCALE GENOMIC DNA]</scope>
    <source>
        <strain evidence="2 3">DSM 45362</strain>
    </source>
</reference>
<organism evidence="2 3">
    <name type="scientific">Allocatelliglobosispora scoriae</name>
    <dbReference type="NCBI Taxonomy" id="643052"/>
    <lineage>
        <taxon>Bacteria</taxon>
        <taxon>Bacillati</taxon>
        <taxon>Actinomycetota</taxon>
        <taxon>Actinomycetes</taxon>
        <taxon>Micromonosporales</taxon>
        <taxon>Micromonosporaceae</taxon>
        <taxon>Allocatelliglobosispora</taxon>
    </lineage>
</organism>
<sequence>MAAQTPDSSVESILYACLATVREQRWLAALDLLRRAVDQWRLAADAGDVDSEELESAFALARIIETGAPGLDDRADTLPLVFMLTGAYAPLTLMAELPALGGDDAALAWMTEHSQRGEKFGIKVERGPLDLFHDRTEIARQHTARAIETRDRDTLEEALRLYELAFGNLPEDAAAEAHGEFADYAVAIRLLADLEDSFEGLDAAIEAAGLAVELTPDGHPELGTRLANLARMLRDRYDRTRDRRDLDDVISCGEDAVAAHEHGGDPAIALTNLAAALYTRFELDGDGEDLDRAVELCRSAVQGSQPGDDRLSRRTAMLAILLRDRWTGTADRADLDGVIAAAEQHLTLQGDPSPVVSHFLLLSLRDRFAHEERRSDLDRAIEIGELLTARPDADDDDDDDDDDDGHQQHLHVLQELLMARYRLGGDPGDLRAAAAVIAGALAEAAGGRQLLDAEAAPTVDDVARWLARPQADQLRDLHTSALDQLFATSEPITDHVWQQAHGTLRQVVAAADDRTRPRYLANLGYALWWRFRHTGEAGLLDEAIVLAQEAVGQMPDGHEDRVAALTTLSAMLQSRYDWSGAPADIRQAVDIQRELTGQVPPDAARASILGNLGIVLISRFDRLASPHDLDEAADVLRTGLAELEPDDPDRARLLSSLGLALRTRFGLTGAGSDLDEAVDLARAAVDLAAVDDPNLATYHAGLALALEQRHTRSGAVADLTAAAHAGRQALALTPEGHVSRPGLLSNLGIVLRTLGETVSDPELLDESVTLLQQAVAALPDGHPDQPLYRSNLGLSLRVRFLDGSAADDLDDAVACGREAVELAPADHTDISRFRLGLADTLLLSARIGQRPGHRTEAMVQLRQTAVTDGGPPALRARAGRLWARESAVDGDWESAGAAHAILRDILPQLVGHHLSPADRRHHLSDLQGLGAEAAYAVLRAGGTAADAWTALEAGRAILLAQSFATRRDTASLEPLAPQLAAEVTDLRRQLNDTAGHTGQQRRALSGRWHAVLDDIRRLPGFERFALPISIAQVTASAQAGPLVAVIVSDLGCAALIATPAGVSTLDLPDVSRADVDELAAILSDALTASDHAQVDAVLHWLGRRIVGPVLHHLGHTELPAPGGLPRIWWIPTGRLALLPMHAAMVDIAGHTCSALDLVQSSYTPSAQVLHDLREQRRTRGTGALVVGLDTTTARAELPPLLFAEAEAQAVESLLGGATTLLGAHATHAAVTGALTTADIAHFACHAAVDPDDPSLSFLALDDRDLTVAELSGLDLAGAHLAFLSACTTAVSTDGLIDEVLHIASAFQLAGFTHTVATLWPIHDRFAPQLAELIHSSFGAGEPPSAAVHSSVREMRDRYPHHAILWASHIHFGP</sequence>
<feature type="domain" description="CHAT" evidence="1">
    <location>
        <begin position="1096"/>
        <end position="1372"/>
    </location>
</feature>
<dbReference type="SUPFAM" id="SSF48452">
    <property type="entry name" value="TPR-like"/>
    <property type="match status" value="1"/>
</dbReference>
<evidence type="ECO:0000259" key="1">
    <source>
        <dbReference type="Pfam" id="PF12770"/>
    </source>
</evidence>
<evidence type="ECO:0000313" key="3">
    <source>
        <dbReference type="Proteomes" id="UP000587527"/>
    </source>
</evidence>
<dbReference type="RefSeq" id="WP_184832152.1">
    <property type="nucleotide sequence ID" value="NZ_JACHMN010000001.1"/>
</dbReference>
<protein>
    <submittedName>
        <fullName evidence="2">CHAT domain-containing protein/tetratricopeptide (TPR) repeat protein</fullName>
    </submittedName>
</protein>
<comment type="caution">
    <text evidence="2">The sequence shown here is derived from an EMBL/GenBank/DDBJ whole genome shotgun (WGS) entry which is preliminary data.</text>
</comment>
<dbReference type="EMBL" id="JACHMN010000001">
    <property type="protein sequence ID" value="MBB5867442.1"/>
    <property type="molecule type" value="Genomic_DNA"/>
</dbReference>